<dbReference type="AlphaFoldDB" id="A0ABD2B800"/>
<reference evidence="1 2" key="1">
    <citation type="journal article" date="2024" name="Ann. Entomol. Soc. Am.">
        <title>Genomic analyses of the southern and eastern yellowjacket wasps (Hymenoptera: Vespidae) reveal evolutionary signatures of social life.</title>
        <authorList>
            <person name="Catto M.A."/>
            <person name="Caine P.B."/>
            <person name="Orr S.E."/>
            <person name="Hunt B.G."/>
            <person name="Goodisman M.A.D."/>
        </authorList>
    </citation>
    <scope>NUCLEOTIDE SEQUENCE [LARGE SCALE GENOMIC DNA]</scope>
    <source>
        <strain evidence="1">233</strain>
        <tissue evidence="1">Head and thorax</tissue>
    </source>
</reference>
<comment type="caution">
    <text evidence="1">The sequence shown here is derived from an EMBL/GenBank/DDBJ whole genome shotgun (WGS) entry which is preliminary data.</text>
</comment>
<dbReference type="EMBL" id="JAUDFV010000132">
    <property type="protein sequence ID" value="KAL2728863.1"/>
    <property type="molecule type" value="Genomic_DNA"/>
</dbReference>
<name>A0ABD2B800_VESSQ</name>
<evidence type="ECO:0000313" key="2">
    <source>
        <dbReference type="Proteomes" id="UP001607302"/>
    </source>
</evidence>
<sequence length="130" mass="15266">MLYVQIKKKKKKIKSNKRFKKLIFLKDFTSFSLILLSERILENILLPSNLIGVLNSFSECFPLSNLTSSCISLSMLPLASIEYFNFLECFLDFFMCFLDSVSVSVVDQTDVPQHLNYQSHRFHLFHKMFH</sequence>
<dbReference type="Proteomes" id="UP001607302">
    <property type="component" value="Unassembled WGS sequence"/>
</dbReference>
<accession>A0ABD2B800</accession>
<keyword evidence="2" id="KW-1185">Reference proteome</keyword>
<protein>
    <submittedName>
        <fullName evidence="1">Uncharacterized protein</fullName>
    </submittedName>
</protein>
<proteinExistence type="predicted"/>
<gene>
    <name evidence="1" type="ORF">V1478_006495</name>
</gene>
<evidence type="ECO:0000313" key="1">
    <source>
        <dbReference type="EMBL" id="KAL2728863.1"/>
    </source>
</evidence>
<organism evidence="1 2">
    <name type="scientific">Vespula squamosa</name>
    <name type="common">Southern yellow jacket</name>
    <name type="synonym">Wasp</name>
    <dbReference type="NCBI Taxonomy" id="30214"/>
    <lineage>
        <taxon>Eukaryota</taxon>
        <taxon>Metazoa</taxon>
        <taxon>Ecdysozoa</taxon>
        <taxon>Arthropoda</taxon>
        <taxon>Hexapoda</taxon>
        <taxon>Insecta</taxon>
        <taxon>Pterygota</taxon>
        <taxon>Neoptera</taxon>
        <taxon>Endopterygota</taxon>
        <taxon>Hymenoptera</taxon>
        <taxon>Apocrita</taxon>
        <taxon>Aculeata</taxon>
        <taxon>Vespoidea</taxon>
        <taxon>Vespidae</taxon>
        <taxon>Vespinae</taxon>
        <taxon>Vespula</taxon>
    </lineage>
</organism>